<gene>
    <name evidence="1" type="ORF">LCGC14_1395220</name>
</gene>
<comment type="caution">
    <text evidence="1">The sequence shown here is derived from an EMBL/GenBank/DDBJ whole genome shotgun (WGS) entry which is preliminary data.</text>
</comment>
<dbReference type="AlphaFoldDB" id="A0A0F9MED0"/>
<evidence type="ECO:0000313" key="1">
    <source>
        <dbReference type="EMBL" id="KKM74960.1"/>
    </source>
</evidence>
<reference evidence="1" key="1">
    <citation type="journal article" date="2015" name="Nature">
        <title>Complex archaea that bridge the gap between prokaryotes and eukaryotes.</title>
        <authorList>
            <person name="Spang A."/>
            <person name="Saw J.H."/>
            <person name="Jorgensen S.L."/>
            <person name="Zaremba-Niedzwiedzka K."/>
            <person name="Martijn J."/>
            <person name="Lind A.E."/>
            <person name="van Eijk R."/>
            <person name="Schleper C."/>
            <person name="Guy L."/>
            <person name="Ettema T.J."/>
        </authorList>
    </citation>
    <scope>NUCLEOTIDE SEQUENCE</scope>
</reference>
<organism evidence="1">
    <name type="scientific">marine sediment metagenome</name>
    <dbReference type="NCBI Taxonomy" id="412755"/>
    <lineage>
        <taxon>unclassified sequences</taxon>
        <taxon>metagenomes</taxon>
        <taxon>ecological metagenomes</taxon>
    </lineage>
</organism>
<proteinExistence type="predicted"/>
<name>A0A0F9MED0_9ZZZZ</name>
<protein>
    <submittedName>
        <fullName evidence="1">Uncharacterized protein</fullName>
    </submittedName>
</protein>
<dbReference type="EMBL" id="LAZR01009056">
    <property type="protein sequence ID" value="KKM74960.1"/>
    <property type="molecule type" value="Genomic_DNA"/>
</dbReference>
<sequence length="40" mass="4483">MSVARRDGFIPADMRVVITPTGERITIHQQPLDKNTIGFT</sequence>
<accession>A0A0F9MED0</accession>